<reference evidence="4 5" key="1">
    <citation type="submission" date="2020-04" db="EMBL/GenBank/DDBJ databases">
        <title>Genome Assembly and Annotation of Botryosphaeria dothidea sdau 11-99, a Latent Pathogen of Apple Fruit Ring Rot in China.</title>
        <authorList>
            <person name="Yu C."/>
            <person name="Diao Y."/>
            <person name="Lu Q."/>
            <person name="Zhao J."/>
            <person name="Cui S."/>
            <person name="Peng C."/>
            <person name="He B."/>
            <person name="Liu H."/>
        </authorList>
    </citation>
    <scope>NUCLEOTIDE SEQUENCE [LARGE SCALE GENOMIC DNA]</scope>
    <source>
        <strain evidence="5">sdau11-99</strain>
        <strain evidence="4">Sdau11-99</strain>
    </source>
</reference>
<feature type="compositionally biased region" description="Basic and acidic residues" evidence="1">
    <location>
        <begin position="175"/>
        <end position="186"/>
    </location>
</feature>
<evidence type="ECO:0000313" key="4">
    <source>
        <dbReference type="EMBL" id="KAF4311898.1"/>
    </source>
</evidence>
<feature type="compositionally biased region" description="Low complexity" evidence="1">
    <location>
        <begin position="159"/>
        <end position="173"/>
    </location>
</feature>
<dbReference type="EMBL" id="WWBZ02000015">
    <property type="protein sequence ID" value="KAF4310456.1"/>
    <property type="molecule type" value="Genomic_DNA"/>
</dbReference>
<feature type="region of interest" description="Disordered" evidence="1">
    <location>
        <begin position="1"/>
        <end position="120"/>
    </location>
</feature>
<feature type="compositionally biased region" description="Basic residues" evidence="1">
    <location>
        <begin position="145"/>
        <end position="158"/>
    </location>
</feature>
<gene>
    <name evidence="4" type="ORF">GTA08_BOTSDO12643</name>
    <name evidence="3" type="ORF">GTA08_BOTSDO14019</name>
</gene>
<dbReference type="EMBL" id="WWBZ02000008">
    <property type="protein sequence ID" value="KAF4311898.1"/>
    <property type="molecule type" value="Genomic_DNA"/>
</dbReference>
<name>A0A8H4J6N0_9PEZI</name>
<feature type="region of interest" description="Disordered" evidence="1">
    <location>
        <begin position="490"/>
        <end position="535"/>
    </location>
</feature>
<evidence type="ECO:0000256" key="1">
    <source>
        <dbReference type="SAM" id="MobiDB-lite"/>
    </source>
</evidence>
<evidence type="ECO:0000313" key="3">
    <source>
        <dbReference type="EMBL" id="KAF4310456.1"/>
    </source>
</evidence>
<dbReference type="Proteomes" id="UP000572817">
    <property type="component" value="Unassembled WGS sequence"/>
</dbReference>
<feature type="region of interest" description="Disordered" evidence="1">
    <location>
        <begin position="141"/>
        <end position="186"/>
    </location>
</feature>
<accession>A0A8H4J6N0</accession>
<dbReference type="AlphaFoldDB" id="A0A8H4J6N0"/>
<proteinExistence type="predicted"/>
<feature type="domain" description="DUF7924" evidence="2">
    <location>
        <begin position="237"/>
        <end position="460"/>
    </location>
</feature>
<evidence type="ECO:0000259" key="2">
    <source>
        <dbReference type="Pfam" id="PF25545"/>
    </source>
</evidence>
<protein>
    <recommendedName>
        <fullName evidence="2">DUF7924 domain-containing protein</fullName>
    </recommendedName>
</protein>
<feature type="compositionally biased region" description="Basic residues" evidence="1">
    <location>
        <begin position="34"/>
        <end position="44"/>
    </location>
</feature>
<dbReference type="InterPro" id="IPR057684">
    <property type="entry name" value="DUF7924"/>
</dbReference>
<feature type="compositionally biased region" description="Polar residues" evidence="1">
    <location>
        <begin position="496"/>
        <end position="509"/>
    </location>
</feature>
<keyword evidence="5" id="KW-1185">Reference proteome</keyword>
<comment type="caution">
    <text evidence="4">The sequence shown here is derived from an EMBL/GenBank/DDBJ whole genome shotgun (WGS) entry which is preliminary data.</text>
</comment>
<dbReference type="OrthoDB" id="5132737at2759"/>
<organism evidence="4 5">
    <name type="scientific">Botryosphaeria dothidea</name>
    <dbReference type="NCBI Taxonomy" id="55169"/>
    <lineage>
        <taxon>Eukaryota</taxon>
        <taxon>Fungi</taxon>
        <taxon>Dikarya</taxon>
        <taxon>Ascomycota</taxon>
        <taxon>Pezizomycotina</taxon>
        <taxon>Dothideomycetes</taxon>
        <taxon>Dothideomycetes incertae sedis</taxon>
        <taxon>Botryosphaeriales</taxon>
        <taxon>Botryosphaeriaceae</taxon>
        <taxon>Botryosphaeria</taxon>
    </lineage>
</organism>
<dbReference type="PANTHER" id="PTHR42470">
    <property type="entry name" value="VAST DOMAIN-CONTAINING PROTEIN"/>
    <property type="match status" value="1"/>
</dbReference>
<evidence type="ECO:0000313" key="5">
    <source>
        <dbReference type="Proteomes" id="UP000572817"/>
    </source>
</evidence>
<dbReference type="PANTHER" id="PTHR42470:SF2">
    <property type="match status" value="1"/>
</dbReference>
<dbReference type="Pfam" id="PF25545">
    <property type="entry name" value="DUF7924"/>
    <property type="match status" value="1"/>
</dbReference>
<sequence>MARNHWPASARSRRGSHSTTLARGERPQGIRKPTPPRRSARLQQRRAPDQSHLSLKTPRRNGPDAHLQPTITQPTGEKRKRSRERDTLNQLVHKRQRPLPTTTEALHDETASESGNSNNPIDYWRKHLHWPQQFVESRGNMSHLLARKKSTSTLRRRSSASSINSSNTTPTQSDQKPREARSAPYRDARYESLLEANNSFMRKDDAGIKKGAKQLCQDLLEAKQAIPEDTLFSDDIFEETCEIMRKTNEARLIRDITLLIVPSAETHTIRRPRNLRILVETVNEGWNNSIPITSPRPQPDYSVGFRREAFTADQLKLLEPFIGTLWDESYFAATWYMYFPFLTCEVKCGASALDIADRQNAHSITLAVRAVVELFRLVKREKELDREILAFSITHDHSNVHIYGHYPVIDGKDTKYYRYVIDEFSFTAREGKEKWTTYKFTKNVYDNWVPYHFKRICSAIDGIPSNISFDVSQGSELRFSSYTGLSQELEGHHLSQSEGSKSVASQDDGSSIADANDATTPNTSVSQSFKKPRRR</sequence>
<feature type="compositionally biased region" description="Polar residues" evidence="1">
    <location>
        <begin position="517"/>
        <end position="529"/>
    </location>
</feature>